<evidence type="ECO:0000313" key="7">
    <source>
        <dbReference type="Proteomes" id="UP000272400"/>
    </source>
</evidence>
<dbReference type="InterPro" id="IPR050109">
    <property type="entry name" value="HTH-type_TetR-like_transc_reg"/>
</dbReference>
<evidence type="ECO:0000256" key="2">
    <source>
        <dbReference type="ARBA" id="ARBA00023125"/>
    </source>
</evidence>
<dbReference type="PROSITE" id="PS50977">
    <property type="entry name" value="HTH_TETR_2"/>
    <property type="match status" value="1"/>
</dbReference>
<keyword evidence="7" id="KW-1185">Reference proteome</keyword>
<evidence type="ECO:0000256" key="4">
    <source>
        <dbReference type="PROSITE-ProRule" id="PRU00335"/>
    </source>
</evidence>
<dbReference type="Gene3D" id="1.10.357.10">
    <property type="entry name" value="Tetracycline Repressor, domain 2"/>
    <property type="match status" value="1"/>
</dbReference>
<feature type="domain" description="HTH tetR-type" evidence="5">
    <location>
        <begin position="4"/>
        <end position="64"/>
    </location>
</feature>
<dbReference type="InterPro" id="IPR009057">
    <property type="entry name" value="Homeodomain-like_sf"/>
</dbReference>
<gene>
    <name evidence="6" type="ORF">EDD29_1878</name>
</gene>
<dbReference type="GO" id="GO:0000976">
    <property type="term" value="F:transcription cis-regulatory region binding"/>
    <property type="evidence" value="ECO:0007669"/>
    <property type="project" value="TreeGrafter"/>
</dbReference>
<accession>A0A3N1CSQ8</accession>
<comment type="caution">
    <text evidence="6">The sequence shown here is derived from an EMBL/GenBank/DDBJ whole genome shotgun (WGS) entry which is preliminary data.</text>
</comment>
<keyword evidence="2 4" id="KW-0238">DNA-binding</keyword>
<dbReference type="AlphaFoldDB" id="A0A3N1CSQ8"/>
<keyword evidence="1" id="KW-0805">Transcription regulation</keyword>
<feature type="DNA-binding region" description="H-T-H motif" evidence="4">
    <location>
        <begin position="27"/>
        <end position="46"/>
    </location>
</feature>
<evidence type="ECO:0000256" key="1">
    <source>
        <dbReference type="ARBA" id="ARBA00023015"/>
    </source>
</evidence>
<sequence>MPRTPAREKLLDAAGRLILGSGWQRLRVSHVAVEAGVSRQSAYNEFGSKEALGEALVMREFERHLDGLTEQLLDRREDVGLAVEEAVLYTFRSASANPVLKAVLTSARTGLVMGELAEVVRNREVPPLPQAITAVTALVARHRPDLDPFSVRLAIDMVLRVTVSYLVTPEGSHEDAAARIALMATRVLGLPVR</sequence>
<dbReference type="PRINTS" id="PR00455">
    <property type="entry name" value="HTHTETR"/>
</dbReference>
<dbReference type="SUPFAM" id="SSF46689">
    <property type="entry name" value="Homeodomain-like"/>
    <property type="match status" value="1"/>
</dbReference>
<dbReference type="PANTHER" id="PTHR30055">
    <property type="entry name" value="HTH-TYPE TRANSCRIPTIONAL REGULATOR RUTR"/>
    <property type="match status" value="1"/>
</dbReference>
<dbReference type="PANTHER" id="PTHR30055:SF234">
    <property type="entry name" value="HTH-TYPE TRANSCRIPTIONAL REGULATOR BETI"/>
    <property type="match status" value="1"/>
</dbReference>
<reference evidence="6 7" key="1">
    <citation type="submission" date="2018-11" db="EMBL/GenBank/DDBJ databases">
        <title>Sequencing the genomes of 1000 actinobacteria strains.</title>
        <authorList>
            <person name="Klenk H.-P."/>
        </authorList>
    </citation>
    <scope>NUCLEOTIDE SEQUENCE [LARGE SCALE GENOMIC DNA]</scope>
    <source>
        <strain evidence="6 7">DSM 44254</strain>
    </source>
</reference>
<evidence type="ECO:0000313" key="6">
    <source>
        <dbReference type="EMBL" id="ROO84356.1"/>
    </source>
</evidence>
<dbReference type="GO" id="GO:0003700">
    <property type="term" value="F:DNA-binding transcription factor activity"/>
    <property type="evidence" value="ECO:0007669"/>
    <property type="project" value="TreeGrafter"/>
</dbReference>
<dbReference type="Pfam" id="PF18556">
    <property type="entry name" value="TetR_C_35"/>
    <property type="match status" value="1"/>
</dbReference>
<name>A0A3N1CSQ8_9ACTN</name>
<evidence type="ECO:0000256" key="3">
    <source>
        <dbReference type="ARBA" id="ARBA00023163"/>
    </source>
</evidence>
<proteinExistence type="predicted"/>
<dbReference type="InterPro" id="IPR040611">
    <property type="entry name" value="AlkX_C"/>
</dbReference>
<dbReference type="EMBL" id="RJKE01000001">
    <property type="protein sequence ID" value="ROO84356.1"/>
    <property type="molecule type" value="Genomic_DNA"/>
</dbReference>
<dbReference type="InterPro" id="IPR001647">
    <property type="entry name" value="HTH_TetR"/>
</dbReference>
<dbReference type="Proteomes" id="UP000272400">
    <property type="component" value="Unassembled WGS sequence"/>
</dbReference>
<organism evidence="6 7">
    <name type="scientific">Actinocorallia herbida</name>
    <dbReference type="NCBI Taxonomy" id="58109"/>
    <lineage>
        <taxon>Bacteria</taxon>
        <taxon>Bacillati</taxon>
        <taxon>Actinomycetota</taxon>
        <taxon>Actinomycetes</taxon>
        <taxon>Streptosporangiales</taxon>
        <taxon>Thermomonosporaceae</taxon>
        <taxon>Actinocorallia</taxon>
    </lineage>
</organism>
<keyword evidence="3" id="KW-0804">Transcription</keyword>
<dbReference type="Pfam" id="PF00440">
    <property type="entry name" value="TetR_N"/>
    <property type="match status" value="1"/>
</dbReference>
<protein>
    <submittedName>
        <fullName evidence="6">TetR family transcriptional regulator</fullName>
    </submittedName>
</protein>
<evidence type="ECO:0000259" key="5">
    <source>
        <dbReference type="PROSITE" id="PS50977"/>
    </source>
</evidence>